<dbReference type="HOGENOM" id="CLU_162912_0_0_1"/>
<dbReference type="Proteomes" id="UP000015104">
    <property type="component" value="Unassembled WGS sequence"/>
</dbReference>
<organism evidence="2 3">
    <name type="scientific">Tetranychus urticae</name>
    <name type="common">Two-spotted spider mite</name>
    <dbReference type="NCBI Taxonomy" id="32264"/>
    <lineage>
        <taxon>Eukaryota</taxon>
        <taxon>Metazoa</taxon>
        <taxon>Ecdysozoa</taxon>
        <taxon>Arthropoda</taxon>
        <taxon>Chelicerata</taxon>
        <taxon>Arachnida</taxon>
        <taxon>Acari</taxon>
        <taxon>Acariformes</taxon>
        <taxon>Trombidiformes</taxon>
        <taxon>Prostigmata</taxon>
        <taxon>Eleutherengona</taxon>
        <taxon>Raphignathae</taxon>
        <taxon>Tetranychoidea</taxon>
        <taxon>Tetranychidae</taxon>
        <taxon>Tetranychus</taxon>
    </lineage>
</organism>
<keyword evidence="1" id="KW-0175">Coiled coil</keyword>
<reference evidence="2" key="2">
    <citation type="submission" date="2015-06" db="UniProtKB">
        <authorList>
            <consortium name="EnsemblMetazoa"/>
        </authorList>
    </citation>
    <scope>IDENTIFICATION</scope>
</reference>
<dbReference type="EMBL" id="CAEY01001369">
    <property type="status" value="NOT_ANNOTATED_CDS"/>
    <property type="molecule type" value="Genomic_DNA"/>
</dbReference>
<keyword evidence="3" id="KW-1185">Reference proteome</keyword>
<dbReference type="AlphaFoldDB" id="T1K2S9"/>
<proteinExistence type="predicted"/>
<name>T1K2S9_TETUR</name>
<dbReference type="EnsemblMetazoa" id="tetur04g06180.1">
    <property type="protein sequence ID" value="tetur04g06180.1"/>
    <property type="gene ID" value="tetur04g06180"/>
</dbReference>
<evidence type="ECO:0000256" key="1">
    <source>
        <dbReference type="SAM" id="Coils"/>
    </source>
</evidence>
<reference evidence="3" key="1">
    <citation type="submission" date="2011-08" db="EMBL/GenBank/DDBJ databases">
        <authorList>
            <person name="Rombauts S."/>
        </authorList>
    </citation>
    <scope>NUCLEOTIDE SEQUENCE</scope>
    <source>
        <strain evidence="3">London</strain>
    </source>
</reference>
<evidence type="ECO:0000313" key="2">
    <source>
        <dbReference type="EnsemblMetazoa" id="tetur04g06180.1"/>
    </source>
</evidence>
<protein>
    <submittedName>
        <fullName evidence="2">Uncharacterized protein</fullName>
    </submittedName>
</protein>
<evidence type="ECO:0000313" key="3">
    <source>
        <dbReference type="Proteomes" id="UP000015104"/>
    </source>
</evidence>
<sequence length="104" mass="11898">MSHCFSLGQALARARELKQAKKSENEKEARAERIGNIYDALIDCGYDEIKAGFASEKYNSLEEALQALAAGAFEKKLDRIRIKKRKQFIRQIYKKGIVIPVNFF</sequence>
<accession>T1K2S9</accession>
<feature type="coiled-coil region" evidence="1">
    <location>
        <begin position="7"/>
        <end position="34"/>
    </location>
</feature>